<protein>
    <submittedName>
        <fullName evidence="1">Uncharacterized protein</fullName>
    </submittedName>
</protein>
<dbReference type="InterPro" id="IPR029048">
    <property type="entry name" value="HSP70_C_sf"/>
</dbReference>
<dbReference type="Gene3D" id="2.60.34.10">
    <property type="entry name" value="Substrate Binding Domain Of DNAk, Chain A, domain 1"/>
    <property type="match status" value="1"/>
</dbReference>
<reference evidence="1" key="1">
    <citation type="journal article" date="2020" name="Nature">
        <title>Giant virus diversity and host interactions through global metagenomics.</title>
        <authorList>
            <person name="Schulz F."/>
            <person name="Roux S."/>
            <person name="Paez-Espino D."/>
            <person name="Jungbluth S."/>
            <person name="Walsh D.A."/>
            <person name="Denef V.J."/>
            <person name="McMahon K.D."/>
            <person name="Konstantinidis K.T."/>
            <person name="Eloe-Fadrosh E.A."/>
            <person name="Kyrpides N.C."/>
            <person name="Woyke T."/>
        </authorList>
    </citation>
    <scope>NUCLEOTIDE SEQUENCE</scope>
    <source>
        <strain evidence="1">GVMAG-M-3300023174-107</strain>
    </source>
</reference>
<dbReference type="EMBL" id="MN739520">
    <property type="protein sequence ID" value="QHT10288.1"/>
    <property type="molecule type" value="Genomic_DNA"/>
</dbReference>
<dbReference type="InterPro" id="IPR029047">
    <property type="entry name" value="HSP70_peptide-bd_sf"/>
</dbReference>
<organism evidence="1">
    <name type="scientific">viral metagenome</name>
    <dbReference type="NCBI Taxonomy" id="1070528"/>
    <lineage>
        <taxon>unclassified sequences</taxon>
        <taxon>metagenomes</taxon>
        <taxon>organismal metagenomes</taxon>
    </lineage>
</organism>
<dbReference type="SUPFAM" id="SSF100920">
    <property type="entry name" value="Heat shock protein 70kD (HSP70), peptide-binding domain"/>
    <property type="match status" value="1"/>
</dbReference>
<accession>A0A6C0D0J3</accession>
<sequence>MIFLDIGIDLGGSMQPILLKGTSTPTDYELKLAPMVDQKEIEVAFYEGPRALVKDNQLLGKILLTHHEKLGPFTIDLHVENGKLIASIEKIVVETFSLSNEATAFFILKECETFQEEDQLIKEREKERQELKEYIYSTLHTIKEIDHNKMIDKTPILDIIYKAEDVSYMDITLEEIKAVQKELEGNVNLFMNKIKKYI</sequence>
<dbReference type="AlphaFoldDB" id="A0A6C0D0J3"/>
<dbReference type="SUPFAM" id="SSF100934">
    <property type="entry name" value="Heat shock protein 70kD (HSP70), C-terminal subdomain"/>
    <property type="match status" value="1"/>
</dbReference>
<proteinExistence type="predicted"/>
<name>A0A6C0D0J3_9ZZZZ</name>
<evidence type="ECO:0000313" key="1">
    <source>
        <dbReference type="EMBL" id="QHT10288.1"/>
    </source>
</evidence>